<sequence>MTAANIAQPPDSRDPGHSTLTSLAQLFGQTINGMQVQAIKIPLFQRDYAQGRHSQQARLVRTRFIADLCAALDGDQVLHLDFVFGDVVEGTLYPLDGQQRLTTLFLLHCYLAWHQQDQSPQPWHAFHYATRPGARKFCEFLTQCRPDMATENLSAWLRDQARYLPTWKHDPTIQGMLVVLDAFHEHYRGRGQACLDAAWIRLTKEQAIRFLLLPVAAQKLDNTLYVKMNSRGRPLTEFENFKAELEALLHRNPAIDPADAKVFSEKIDTDWSDLFWGYRGDDRLIDEEFMRYLRFLMEVRAWRRGHRVQSKQGNLQALMSLSTLLLDSTAAHAQEDFAWIVQALDIWLEADASGNRKPKVVAALFSELFTREARSATTPLRIFNFRDFGETPVGVDLFHACCALYGTRSWKLPHTVLFYGVLQGLMTDLSLPNLHSRLRLLRNLIEASEDEIRADDTRNNMPALLSEVDTLMADGPLADVKTFNKVQVRNEQAKRALVAQHPSLLDVLNHLEDHELLRGGLTVFDLTPTQDSAIFIQRAAQFFTLFDGPTQEVGAALLAKGHEGRIYRKRNGYRFTYLGATKPRQTGLWEDHLRARNNEHPHPSSVALMALLDDMASGNSVKTVVEQFTNSPSTPKDWRYYLAKYAAMRSTQLEFAGNYVIADGAGYAICIPKSDSCDGRSFHHDAYLLALMQEAGIAPGHINNEGWPRCFPGDQTEERHLKLRRSGLQIRCMEGGWGLSNLPTQSDQRQAFDHVASKHLVSNGVCAIPQANGVDTEDRIVIGSALLRDLVNSGL</sequence>
<feature type="domain" description="GmrSD restriction endonucleases N-terminal" evidence="1">
    <location>
        <begin position="25"/>
        <end position="245"/>
    </location>
</feature>
<name>A0A060NTM5_9BURK</name>
<dbReference type="InterPro" id="IPR004919">
    <property type="entry name" value="GmrSD_N"/>
</dbReference>
<dbReference type="AlphaFoldDB" id="A0A060NTM5"/>
<organism evidence="2 3">
    <name type="scientific">Serpentinimonas maccroryi</name>
    <dbReference type="NCBI Taxonomy" id="1458426"/>
    <lineage>
        <taxon>Bacteria</taxon>
        <taxon>Pseudomonadati</taxon>
        <taxon>Pseudomonadota</taxon>
        <taxon>Betaproteobacteria</taxon>
        <taxon>Burkholderiales</taxon>
        <taxon>Comamonadaceae</taxon>
        <taxon>Serpentinimonas</taxon>
    </lineage>
</organism>
<dbReference type="Proteomes" id="UP000066014">
    <property type="component" value="Chromosome"/>
</dbReference>
<evidence type="ECO:0000313" key="2">
    <source>
        <dbReference type="EMBL" id="BAO82863.1"/>
    </source>
</evidence>
<dbReference type="HOGENOM" id="CLU_019971_0_0_4"/>
<dbReference type="KEGG" id="cbab:SMCB_0635"/>
<dbReference type="STRING" id="1458426.SMCB_0635"/>
<proteinExistence type="predicted"/>
<evidence type="ECO:0000259" key="1">
    <source>
        <dbReference type="Pfam" id="PF03235"/>
    </source>
</evidence>
<gene>
    <name evidence="2" type="ORF">SMCB_0635</name>
</gene>
<dbReference type="EMBL" id="AP014569">
    <property type="protein sequence ID" value="BAO82863.1"/>
    <property type="molecule type" value="Genomic_DNA"/>
</dbReference>
<dbReference type="Pfam" id="PF03235">
    <property type="entry name" value="GmrSD_N"/>
    <property type="match status" value="1"/>
</dbReference>
<accession>A0A060NTM5</accession>
<protein>
    <submittedName>
        <fullName evidence="2">Uncharacterized conserved protein</fullName>
    </submittedName>
</protein>
<reference evidence="2 3" key="1">
    <citation type="journal article" date="2014" name="Nat. Commun.">
        <title>Physiological and genomic features of highly alkaliphilic hydrogen-utilizing Betaproteobacteria from a continental serpentinizing site.</title>
        <authorList>
            <person name="Suzuki S."/>
            <person name="Kuenen J.G."/>
            <person name="Schipper K."/>
            <person name="van der Velde S."/>
            <person name="Ishii S."/>
            <person name="Wu A."/>
            <person name="Sorokin D.Y."/>
            <person name="Tenney A."/>
            <person name="Meng X.Y."/>
            <person name="Morrill P.L."/>
            <person name="Kamagata Y."/>
            <person name="Muyzer G."/>
            <person name="Nealson K.H."/>
        </authorList>
    </citation>
    <scope>NUCLEOTIDE SEQUENCE [LARGE SCALE GENOMIC DNA]</scope>
    <source>
        <strain evidence="2 3">B1</strain>
    </source>
</reference>
<dbReference type="OrthoDB" id="3654724at2"/>
<keyword evidence="3" id="KW-1185">Reference proteome</keyword>
<evidence type="ECO:0000313" key="3">
    <source>
        <dbReference type="Proteomes" id="UP000066014"/>
    </source>
</evidence>